<dbReference type="AlphaFoldDB" id="A0A811N0P3"/>
<accession>A0A811N0P3</accession>
<dbReference type="Proteomes" id="UP000604825">
    <property type="component" value="Unassembled WGS sequence"/>
</dbReference>
<name>A0A811N0P3_9POAL</name>
<organism evidence="2 3">
    <name type="scientific">Miscanthus lutarioriparius</name>
    <dbReference type="NCBI Taxonomy" id="422564"/>
    <lineage>
        <taxon>Eukaryota</taxon>
        <taxon>Viridiplantae</taxon>
        <taxon>Streptophyta</taxon>
        <taxon>Embryophyta</taxon>
        <taxon>Tracheophyta</taxon>
        <taxon>Spermatophyta</taxon>
        <taxon>Magnoliopsida</taxon>
        <taxon>Liliopsida</taxon>
        <taxon>Poales</taxon>
        <taxon>Poaceae</taxon>
        <taxon>PACMAD clade</taxon>
        <taxon>Panicoideae</taxon>
        <taxon>Andropogonodae</taxon>
        <taxon>Andropogoneae</taxon>
        <taxon>Saccharinae</taxon>
        <taxon>Miscanthus</taxon>
    </lineage>
</organism>
<comment type="caution">
    <text evidence="2">The sequence shown here is derived from an EMBL/GenBank/DDBJ whole genome shotgun (WGS) entry which is preliminary data.</text>
</comment>
<dbReference type="EMBL" id="CAJGYO010000002">
    <property type="protein sequence ID" value="CAD6213667.1"/>
    <property type="molecule type" value="Genomic_DNA"/>
</dbReference>
<keyword evidence="3" id="KW-1185">Reference proteome</keyword>
<protein>
    <submittedName>
        <fullName evidence="2">Uncharacterized protein</fullName>
    </submittedName>
</protein>
<evidence type="ECO:0000313" key="3">
    <source>
        <dbReference type="Proteomes" id="UP000604825"/>
    </source>
</evidence>
<proteinExistence type="predicted"/>
<feature type="compositionally biased region" description="Polar residues" evidence="1">
    <location>
        <begin position="1"/>
        <end position="10"/>
    </location>
</feature>
<sequence length="98" mass="10481">MAVLTSTSRLPSHERSSSRALRCTSRSSTESADALVAKETEHKGPHVAVEHADLSGDVVGAEDAHEGGRVPNLEAALLLLQDMSVQLCVQRHDEVLPD</sequence>
<reference evidence="2" key="1">
    <citation type="submission" date="2020-10" db="EMBL/GenBank/DDBJ databases">
        <authorList>
            <person name="Han B."/>
            <person name="Lu T."/>
            <person name="Zhao Q."/>
            <person name="Huang X."/>
            <person name="Zhao Y."/>
        </authorList>
    </citation>
    <scope>NUCLEOTIDE SEQUENCE</scope>
</reference>
<gene>
    <name evidence="2" type="ORF">NCGR_LOCUS9185</name>
</gene>
<evidence type="ECO:0000313" key="2">
    <source>
        <dbReference type="EMBL" id="CAD6213667.1"/>
    </source>
</evidence>
<evidence type="ECO:0000256" key="1">
    <source>
        <dbReference type="SAM" id="MobiDB-lite"/>
    </source>
</evidence>
<feature type="region of interest" description="Disordered" evidence="1">
    <location>
        <begin position="1"/>
        <end position="33"/>
    </location>
</feature>